<evidence type="ECO:0000313" key="2">
    <source>
        <dbReference type="EMBL" id="KZB86995.1"/>
    </source>
</evidence>
<feature type="signal peptide" evidence="1">
    <location>
        <begin position="1"/>
        <end position="19"/>
    </location>
</feature>
<dbReference type="OrthoDB" id="3636049at2"/>
<evidence type="ECO:0000313" key="5">
    <source>
        <dbReference type="Proteomes" id="UP000186883"/>
    </source>
</evidence>
<gene>
    <name evidence="3" type="ORF">ATP06_0207275</name>
    <name evidence="2" type="ORF">AVL48_24720</name>
</gene>
<proteinExistence type="predicted"/>
<dbReference type="Proteomes" id="UP000076321">
    <property type="component" value="Unassembled WGS sequence"/>
</dbReference>
<dbReference type="EMBL" id="LQCI01000004">
    <property type="protein sequence ID" value="KZB86995.1"/>
    <property type="molecule type" value="Genomic_DNA"/>
</dbReference>
<name>A0A154MRT3_9PSEU</name>
<evidence type="ECO:0000313" key="3">
    <source>
        <dbReference type="EMBL" id="OKA09642.1"/>
    </source>
</evidence>
<organism evidence="2 4">
    <name type="scientific">Amycolatopsis regifaucium</name>
    <dbReference type="NCBI Taxonomy" id="546365"/>
    <lineage>
        <taxon>Bacteria</taxon>
        <taxon>Bacillati</taxon>
        <taxon>Actinomycetota</taxon>
        <taxon>Actinomycetes</taxon>
        <taxon>Pseudonocardiales</taxon>
        <taxon>Pseudonocardiaceae</taxon>
        <taxon>Amycolatopsis</taxon>
    </lineage>
</organism>
<keyword evidence="1" id="KW-0732">Signal</keyword>
<dbReference type="EMBL" id="LOBU02000007">
    <property type="protein sequence ID" value="OKA09642.1"/>
    <property type="molecule type" value="Genomic_DNA"/>
</dbReference>
<keyword evidence="5" id="KW-1185">Reference proteome</keyword>
<evidence type="ECO:0000313" key="4">
    <source>
        <dbReference type="Proteomes" id="UP000076321"/>
    </source>
</evidence>
<protein>
    <submittedName>
        <fullName evidence="2">Uncharacterized protein</fullName>
    </submittedName>
</protein>
<sequence length="310" mass="32184">MVLAATVAAGLLSAGTAAASDWTMSHLPTPGGDALRVVATDGAGSYAGHFDGGLLTWSGGAVHDHGIPAGYNTVDTVDENASGTVLLNSYAISTRANRSFVFENGVFQVLENVPGYAQTRVTGINDRGDIVGRVFNDPRYGSWAAFWPGGDRAHPVRLDSPPLLSPVDVDHDGTILMQEQYGGTWLWKDGAAQQLVLPDGIRESRALAIRGGKVLADLEGGPRVWTAFDTSVPVPDGMTANALTSSGQVAGCMRTPDASTIPAVWSLGGQVETLPAPSSGCATIAGENGEVVGTLAENGPYDTPVVWRRG</sequence>
<dbReference type="AlphaFoldDB" id="A0A154MRT3"/>
<reference evidence="2 4" key="1">
    <citation type="submission" date="2015-12" db="EMBL/GenBank/DDBJ databases">
        <title>Amycolatopsis regifaucium genome sequencing and assembly.</title>
        <authorList>
            <person name="Mayilraj S."/>
        </authorList>
    </citation>
    <scope>NUCLEOTIDE SEQUENCE [LARGE SCALE GENOMIC DNA]</scope>
    <source>
        <strain evidence="2 4">GY080</strain>
    </source>
</reference>
<comment type="caution">
    <text evidence="2">The sequence shown here is derived from an EMBL/GenBank/DDBJ whole genome shotgun (WGS) entry which is preliminary data.</text>
</comment>
<reference evidence="3 5" key="2">
    <citation type="submission" date="2016-11" db="EMBL/GenBank/DDBJ databases">
        <title>Genome sequencing of Amycolatopsis regifaucium.</title>
        <authorList>
            <person name="Mayilraj S."/>
            <person name="Kaur N."/>
        </authorList>
    </citation>
    <scope>NUCLEOTIDE SEQUENCE [LARGE SCALE GENOMIC DNA]</scope>
    <source>
        <strain evidence="3 5">GY080</strain>
    </source>
</reference>
<feature type="chain" id="PRO_5010450625" evidence="1">
    <location>
        <begin position="20"/>
        <end position="310"/>
    </location>
</feature>
<accession>A0A154MRT3</accession>
<evidence type="ECO:0000256" key="1">
    <source>
        <dbReference type="SAM" id="SignalP"/>
    </source>
</evidence>
<dbReference type="Proteomes" id="UP000186883">
    <property type="component" value="Unassembled WGS sequence"/>
</dbReference>